<organism evidence="3 4">
    <name type="scientific">Candidatus Avitreponema avistercoris</name>
    <dbReference type="NCBI Taxonomy" id="2840705"/>
    <lineage>
        <taxon>Bacteria</taxon>
        <taxon>Pseudomonadati</taxon>
        <taxon>Spirochaetota</taxon>
        <taxon>Spirochaetia</taxon>
        <taxon>Spirochaetales</taxon>
        <taxon>Candidatus Avitreponema</taxon>
    </lineage>
</organism>
<evidence type="ECO:0000259" key="2">
    <source>
        <dbReference type="Pfam" id="PF13439"/>
    </source>
</evidence>
<accession>A0A9D9EPD9</accession>
<dbReference type="AlphaFoldDB" id="A0A9D9EPD9"/>
<sequence length="333" mass="37739">MTILLAMDQFDNSTNGTTVSARRFAEQLRLRGHTVRVIGTGSPGPDKFVLPRKNIPLVSAVAEKQGIVFAQPVKEVIRSALQGVDVVHLYLPFPMEKAVAEEAEKMGIPRLAAYHLQAENITYFIGLGKSRLAARLLYRFFYRYFFRRFSHIHCPSQFIADELAYYGFRASFHVISNGISPDFTYQTPVPHEGFHILMTGRLAPEKRQDVLLKAVRLSKYRDSIHLWFAGGGPLRKKYGRMGKKLPNPPVFFRFGPNSELLERMARCDLYVHTSEVEIESLACMEGFAAGLVPLIANARTSATRYFALDSRSLFEAGNPQDLAEKIDWWIEHP</sequence>
<reference evidence="3" key="1">
    <citation type="submission" date="2020-10" db="EMBL/GenBank/DDBJ databases">
        <authorList>
            <person name="Gilroy R."/>
        </authorList>
    </citation>
    <scope>NUCLEOTIDE SEQUENCE</scope>
    <source>
        <strain evidence="3">B3-4054</strain>
    </source>
</reference>
<dbReference type="InterPro" id="IPR050194">
    <property type="entry name" value="Glycosyltransferase_grp1"/>
</dbReference>
<feature type="non-terminal residue" evidence="3">
    <location>
        <position position="333"/>
    </location>
</feature>
<evidence type="ECO:0000313" key="4">
    <source>
        <dbReference type="Proteomes" id="UP000823616"/>
    </source>
</evidence>
<dbReference type="PANTHER" id="PTHR45947">
    <property type="entry name" value="SULFOQUINOVOSYL TRANSFERASE SQD2"/>
    <property type="match status" value="1"/>
</dbReference>
<reference evidence="3" key="2">
    <citation type="journal article" date="2021" name="PeerJ">
        <title>Extensive microbial diversity within the chicken gut microbiome revealed by metagenomics and culture.</title>
        <authorList>
            <person name="Gilroy R."/>
            <person name="Ravi A."/>
            <person name="Getino M."/>
            <person name="Pursley I."/>
            <person name="Horton D.L."/>
            <person name="Alikhan N.F."/>
            <person name="Baker D."/>
            <person name="Gharbi K."/>
            <person name="Hall N."/>
            <person name="Watson M."/>
            <person name="Adriaenssens E.M."/>
            <person name="Foster-Nyarko E."/>
            <person name="Jarju S."/>
            <person name="Secka A."/>
            <person name="Antonio M."/>
            <person name="Oren A."/>
            <person name="Chaudhuri R.R."/>
            <person name="La Ragione R."/>
            <person name="Hildebrand F."/>
            <person name="Pallen M.J."/>
        </authorList>
    </citation>
    <scope>NUCLEOTIDE SEQUENCE</scope>
    <source>
        <strain evidence="3">B3-4054</strain>
    </source>
</reference>
<dbReference type="InterPro" id="IPR028098">
    <property type="entry name" value="Glyco_trans_4-like_N"/>
</dbReference>
<comment type="caution">
    <text evidence="3">The sequence shown here is derived from an EMBL/GenBank/DDBJ whole genome shotgun (WGS) entry which is preliminary data.</text>
</comment>
<dbReference type="InterPro" id="IPR001296">
    <property type="entry name" value="Glyco_trans_1"/>
</dbReference>
<dbReference type="SUPFAM" id="SSF53756">
    <property type="entry name" value="UDP-Glycosyltransferase/glycogen phosphorylase"/>
    <property type="match status" value="1"/>
</dbReference>
<dbReference type="Pfam" id="PF00534">
    <property type="entry name" value="Glycos_transf_1"/>
    <property type="match status" value="1"/>
</dbReference>
<dbReference type="PANTHER" id="PTHR45947:SF3">
    <property type="entry name" value="SULFOQUINOVOSYL TRANSFERASE SQD2"/>
    <property type="match status" value="1"/>
</dbReference>
<dbReference type="Proteomes" id="UP000823616">
    <property type="component" value="Unassembled WGS sequence"/>
</dbReference>
<proteinExistence type="predicted"/>
<name>A0A9D9EPD9_9SPIR</name>
<dbReference type="GO" id="GO:0016757">
    <property type="term" value="F:glycosyltransferase activity"/>
    <property type="evidence" value="ECO:0007669"/>
    <property type="project" value="InterPro"/>
</dbReference>
<dbReference type="Pfam" id="PF13439">
    <property type="entry name" value="Glyco_transf_4"/>
    <property type="match status" value="1"/>
</dbReference>
<feature type="domain" description="Glycosyltransferase subfamily 4-like N-terminal" evidence="2">
    <location>
        <begin position="15"/>
        <end position="182"/>
    </location>
</feature>
<gene>
    <name evidence="3" type="ORF">IAA96_06070</name>
</gene>
<evidence type="ECO:0000313" key="3">
    <source>
        <dbReference type="EMBL" id="MBO8450655.1"/>
    </source>
</evidence>
<dbReference type="EMBL" id="JADIMS010000111">
    <property type="protein sequence ID" value="MBO8450655.1"/>
    <property type="molecule type" value="Genomic_DNA"/>
</dbReference>
<dbReference type="Gene3D" id="3.40.50.2000">
    <property type="entry name" value="Glycogen Phosphorylase B"/>
    <property type="match status" value="2"/>
</dbReference>
<protein>
    <submittedName>
        <fullName evidence="3">Glycosyltransferase</fullName>
    </submittedName>
</protein>
<evidence type="ECO:0000259" key="1">
    <source>
        <dbReference type="Pfam" id="PF00534"/>
    </source>
</evidence>
<feature type="domain" description="Glycosyl transferase family 1" evidence="1">
    <location>
        <begin position="189"/>
        <end position="332"/>
    </location>
</feature>